<comment type="similarity">
    <text evidence="2">Belongs to the CDI family.</text>
</comment>
<dbReference type="Pfam" id="PF02234">
    <property type="entry name" value="CDI"/>
    <property type="match status" value="1"/>
</dbReference>
<feature type="compositionally biased region" description="Low complexity" evidence="6">
    <location>
        <begin position="125"/>
        <end position="135"/>
    </location>
</feature>
<feature type="region of interest" description="Disordered" evidence="6">
    <location>
        <begin position="120"/>
        <end position="196"/>
    </location>
</feature>
<dbReference type="GO" id="GO:0051726">
    <property type="term" value="P:regulation of cell cycle"/>
    <property type="evidence" value="ECO:0007669"/>
    <property type="project" value="InterPro"/>
</dbReference>
<evidence type="ECO:0000256" key="3">
    <source>
        <dbReference type="ARBA" id="ARBA00023013"/>
    </source>
</evidence>
<evidence type="ECO:0000313" key="9">
    <source>
        <dbReference type="Proteomes" id="UP001347796"/>
    </source>
</evidence>
<comment type="caution">
    <text evidence="8">The sequence shown here is derived from an EMBL/GenBank/DDBJ whole genome shotgun (WGS) entry which is preliminary data.</text>
</comment>
<evidence type="ECO:0000259" key="7">
    <source>
        <dbReference type="Pfam" id="PF02234"/>
    </source>
</evidence>
<evidence type="ECO:0000256" key="1">
    <source>
        <dbReference type="ARBA" id="ARBA00004123"/>
    </source>
</evidence>
<organism evidence="8 9">
    <name type="scientific">Patella caerulea</name>
    <name type="common">Rayed Mediterranean limpet</name>
    <dbReference type="NCBI Taxonomy" id="87958"/>
    <lineage>
        <taxon>Eukaryota</taxon>
        <taxon>Metazoa</taxon>
        <taxon>Spiralia</taxon>
        <taxon>Lophotrochozoa</taxon>
        <taxon>Mollusca</taxon>
        <taxon>Gastropoda</taxon>
        <taxon>Patellogastropoda</taxon>
        <taxon>Patelloidea</taxon>
        <taxon>Patellidae</taxon>
        <taxon>Patella</taxon>
    </lineage>
</organism>
<dbReference type="GO" id="GO:0005634">
    <property type="term" value="C:nucleus"/>
    <property type="evidence" value="ECO:0007669"/>
    <property type="project" value="UniProtKB-SubCell"/>
</dbReference>
<sequence>MSAVTTTDRSRIMKKSKACRCLFGPVDHESVRKDLDSQLNMDSGSTNEWNFNFSKDVPLEGRYEWTEVNTDYVPEYYRKGYTTRVPPTPRKVNIRPQFTNNTNSMIKKPTAVRRLNTLFRDSESESSTDLSDNTSGTASTTVPTAIHPPSTPRTPRSRRSRNEVGSQSRISDFMSIRKRRVDCDSPSASQRKLPRI</sequence>
<dbReference type="PANTHER" id="PTHR10265:SF45">
    <property type="entry name" value="DACAPO"/>
    <property type="match status" value="1"/>
</dbReference>
<comment type="subcellular location">
    <subcellularLocation>
        <location evidence="1">Nucleus</location>
    </subcellularLocation>
</comment>
<name>A0AAN8K493_PATCE</name>
<keyword evidence="5" id="KW-0131">Cell cycle</keyword>
<evidence type="ECO:0000256" key="6">
    <source>
        <dbReference type="SAM" id="MobiDB-lite"/>
    </source>
</evidence>
<keyword evidence="3" id="KW-0649">Protein kinase inhibitor</keyword>
<dbReference type="InterPro" id="IPR003175">
    <property type="entry name" value="CDI_dom"/>
</dbReference>
<gene>
    <name evidence="8" type="ORF">SNE40_005760</name>
</gene>
<accession>A0AAN8K493</accession>
<keyword evidence="4" id="KW-0539">Nucleus</keyword>
<reference evidence="8 9" key="1">
    <citation type="submission" date="2024-01" db="EMBL/GenBank/DDBJ databases">
        <title>The genome of the rayed Mediterranean limpet Patella caerulea (Linnaeus, 1758).</title>
        <authorList>
            <person name="Anh-Thu Weber A."/>
            <person name="Halstead-Nussloch G."/>
        </authorList>
    </citation>
    <scope>NUCLEOTIDE SEQUENCE [LARGE SCALE GENOMIC DNA]</scope>
    <source>
        <strain evidence="8">AATW-2023a</strain>
        <tissue evidence="8">Whole specimen</tissue>
    </source>
</reference>
<dbReference type="InterPro" id="IPR044898">
    <property type="entry name" value="CDI_dom_sf"/>
</dbReference>
<evidence type="ECO:0000256" key="4">
    <source>
        <dbReference type="ARBA" id="ARBA00023242"/>
    </source>
</evidence>
<proteinExistence type="inferred from homology"/>
<protein>
    <recommendedName>
        <fullName evidence="7">Cyclin-dependent kinase inhibitor domain-containing protein</fullName>
    </recommendedName>
</protein>
<dbReference type="AlphaFoldDB" id="A0AAN8K493"/>
<evidence type="ECO:0000256" key="5">
    <source>
        <dbReference type="ARBA" id="ARBA00023306"/>
    </source>
</evidence>
<dbReference type="EMBL" id="JAZGQO010000004">
    <property type="protein sequence ID" value="KAK6187820.1"/>
    <property type="molecule type" value="Genomic_DNA"/>
</dbReference>
<feature type="domain" description="Cyclin-dependent kinase inhibitor" evidence="7">
    <location>
        <begin position="21"/>
        <end position="68"/>
    </location>
</feature>
<dbReference type="GO" id="GO:0004861">
    <property type="term" value="F:cyclin-dependent protein serine/threonine kinase inhibitor activity"/>
    <property type="evidence" value="ECO:0007669"/>
    <property type="project" value="InterPro"/>
</dbReference>
<evidence type="ECO:0000256" key="2">
    <source>
        <dbReference type="ARBA" id="ARBA00006726"/>
    </source>
</evidence>
<evidence type="ECO:0000313" key="8">
    <source>
        <dbReference type="EMBL" id="KAK6187820.1"/>
    </source>
</evidence>
<dbReference type="PANTHER" id="PTHR10265">
    <property type="entry name" value="CYCLIN-DEPENDENT KINASE INHIBITOR 1"/>
    <property type="match status" value="1"/>
</dbReference>
<dbReference type="Proteomes" id="UP001347796">
    <property type="component" value="Unassembled WGS sequence"/>
</dbReference>
<dbReference type="Gene3D" id="4.10.365.10">
    <property type="entry name" value="p27"/>
    <property type="match status" value="1"/>
</dbReference>
<keyword evidence="9" id="KW-1185">Reference proteome</keyword>